<protein>
    <submittedName>
        <fullName evidence="1">FAD-binding domain-containing protein</fullName>
    </submittedName>
</protein>
<name>A0ACC0D383_9PEZI</name>
<accession>A0ACC0D383</accession>
<keyword evidence="2" id="KW-1185">Reference proteome</keyword>
<organism evidence="1 2">
    <name type="scientific">Hypoxylon rubiginosum</name>
    <dbReference type="NCBI Taxonomy" id="110542"/>
    <lineage>
        <taxon>Eukaryota</taxon>
        <taxon>Fungi</taxon>
        <taxon>Dikarya</taxon>
        <taxon>Ascomycota</taxon>
        <taxon>Pezizomycotina</taxon>
        <taxon>Sordariomycetes</taxon>
        <taxon>Xylariomycetidae</taxon>
        <taxon>Xylariales</taxon>
        <taxon>Hypoxylaceae</taxon>
        <taxon>Hypoxylon</taxon>
    </lineage>
</organism>
<proteinExistence type="predicted"/>
<reference evidence="1 2" key="1">
    <citation type="journal article" date="2022" name="New Phytol.">
        <title>Ecological generalism drives hyperdiversity of secondary metabolite gene clusters in xylarialean endophytes.</title>
        <authorList>
            <person name="Franco M.E.E."/>
            <person name="Wisecaver J.H."/>
            <person name="Arnold A.E."/>
            <person name="Ju Y.M."/>
            <person name="Slot J.C."/>
            <person name="Ahrendt S."/>
            <person name="Moore L.P."/>
            <person name="Eastman K.E."/>
            <person name="Scott K."/>
            <person name="Konkel Z."/>
            <person name="Mondo S.J."/>
            <person name="Kuo A."/>
            <person name="Hayes R.D."/>
            <person name="Haridas S."/>
            <person name="Andreopoulos B."/>
            <person name="Riley R."/>
            <person name="LaButti K."/>
            <person name="Pangilinan J."/>
            <person name="Lipzen A."/>
            <person name="Amirebrahimi M."/>
            <person name="Yan J."/>
            <person name="Adam C."/>
            <person name="Keymanesh K."/>
            <person name="Ng V."/>
            <person name="Louie K."/>
            <person name="Northen T."/>
            <person name="Drula E."/>
            <person name="Henrissat B."/>
            <person name="Hsieh H.M."/>
            <person name="Youens-Clark K."/>
            <person name="Lutzoni F."/>
            <person name="Miadlikowska J."/>
            <person name="Eastwood D.C."/>
            <person name="Hamelin R.C."/>
            <person name="Grigoriev I.V."/>
            <person name="U'Ren J.M."/>
        </authorList>
    </citation>
    <scope>NUCLEOTIDE SEQUENCE [LARGE SCALE GENOMIC DNA]</scope>
    <source>
        <strain evidence="1 2">ER1909</strain>
    </source>
</reference>
<evidence type="ECO:0000313" key="1">
    <source>
        <dbReference type="EMBL" id="KAI6086800.1"/>
    </source>
</evidence>
<gene>
    <name evidence="1" type="ORF">F4821DRAFT_278329</name>
</gene>
<sequence>MVTQQKSSYLTSLATIVTIAALAVAIGFYYPIINAYIKVGTSLSTTATNTCAQLRTELEFVIVLPSDAQYSALRTKSWSQAAWKNPTCIAIPTSSSDVQKVVRVLVANHVPFAIRSGGHSPNPLDANIDTGVLIATDKLDQVSYDAATGLASLGPGATWDAVYTALDKHDVTVVGGRVMKVGVGGLILGGGLSYLSDLYGLVCDNVISYEVVLADGSIVEATQENHPDLFWALKGGANNFGIVTGFKLKTFPIQQIWGGMLVFTIDQMPDVLQAYYEYQATPNKDLHANTVLNLAPSNGSVILTLVYLKPVERPDAYKSFYHLTPAFEKTGLMTLHELMGSFPATDLPRWAWYMVAFKPDSELFAQISNVIATAPETAAISALQAGTLVGTAQPINQNVVLAGRERGGNPLGLQPVNQTWFSVNIAWWNAEDDSAAIAALESLHAKIVELARRASVELDYIFMNDANAKQSVIASYGEDNVRRLRAVQQTYDPDLIFQNLVPGGQKLPPA</sequence>
<comment type="caution">
    <text evidence="1">The sequence shown here is derived from an EMBL/GenBank/DDBJ whole genome shotgun (WGS) entry which is preliminary data.</text>
</comment>
<dbReference type="EMBL" id="MU394312">
    <property type="protein sequence ID" value="KAI6086800.1"/>
    <property type="molecule type" value="Genomic_DNA"/>
</dbReference>
<dbReference type="Proteomes" id="UP001497680">
    <property type="component" value="Unassembled WGS sequence"/>
</dbReference>
<evidence type="ECO:0000313" key="2">
    <source>
        <dbReference type="Proteomes" id="UP001497680"/>
    </source>
</evidence>